<accession>A0AAE0ZU43</accession>
<evidence type="ECO:0000313" key="2">
    <source>
        <dbReference type="Proteomes" id="UP001283361"/>
    </source>
</evidence>
<dbReference type="Proteomes" id="UP001283361">
    <property type="component" value="Unassembled WGS sequence"/>
</dbReference>
<comment type="caution">
    <text evidence="1">The sequence shown here is derived from an EMBL/GenBank/DDBJ whole genome shotgun (WGS) entry which is preliminary data.</text>
</comment>
<sequence>MDLDIKTDERKIKLADTTLRLTVLQVRTEQDILQALHEDQDTSITTQQRYYFQRRERGFVNFDICESYKDKDRLDIRN</sequence>
<proteinExistence type="predicted"/>
<dbReference type="AlphaFoldDB" id="A0AAE0ZU43"/>
<evidence type="ECO:0000313" key="1">
    <source>
        <dbReference type="EMBL" id="KAK3774971.1"/>
    </source>
</evidence>
<protein>
    <submittedName>
        <fullName evidence="1">Uncharacterized protein</fullName>
    </submittedName>
</protein>
<name>A0AAE0ZU43_9GAST</name>
<dbReference type="EMBL" id="JAWDGP010003368">
    <property type="protein sequence ID" value="KAK3774971.1"/>
    <property type="molecule type" value="Genomic_DNA"/>
</dbReference>
<gene>
    <name evidence="1" type="ORF">RRG08_009325</name>
</gene>
<keyword evidence="2" id="KW-1185">Reference proteome</keyword>
<organism evidence="1 2">
    <name type="scientific">Elysia crispata</name>
    <name type="common">lettuce slug</name>
    <dbReference type="NCBI Taxonomy" id="231223"/>
    <lineage>
        <taxon>Eukaryota</taxon>
        <taxon>Metazoa</taxon>
        <taxon>Spiralia</taxon>
        <taxon>Lophotrochozoa</taxon>
        <taxon>Mollusca</taxon>
        <taxon>Gastropoda</taxon>
        <taxon>Heterobranchia</taxon>
        <taxon>Euthyneura</taxon>
        <taxon>Panpulmonata</taxon>
        <taxon>Sacoglossa</taxon>
        <taxon>Placobranchoidea</taxon>
        <taxon>Plakobranchidae</taxon>
        <taxon>Elysia</taxon>
    </lineage>
</organism>
<reference evidence="1" key="1">
    <citation type="journal article" date="2023" name="G3 (Bethesda)">
        <title>A reference genome for the long-term kleptoplast-retaining sea slug Elysia crispata morphotype clarki.</title>
        <authorList>
            <person name="Eastman K.E."/>
            <person name="Pendleton A.L."/>
            <person name="Shaikh M.A."/>
            <person name="Suttiyut T."/>
            <person name="Ogas R."/>
            <person name="Tomko P."/>
            <person name="Gavelis G."/>
            <person name="Widhalm J.R."/>
            <person name="Wisecaver J.H."/>
        </authorList>
    </citation>
    <scope>NUCLEOTIDE SEQUENCE</scope>
    <source>
        <strain evidence="1">ECLA1</strain>
    </source>
</reference>